<organism evidence="2">
    <name type="scientific">Ignisphaera aggregans</name>
    <dbReference type="NCBI Taxonomy" id="334771"/>
    <lineage>
        <taxon>Archaea</taxon>
        <taxon>Thermoproteota</taxon>
        <taxon>Thermoprotei</taxon>
        <taxon>Desulfurococcales</taxon>
        <taxon>Desulfurococcaceae</taxon>
        <taxon>Ignisphaera</taxon>
    </lineage>
</organism>
<evidence type="ECO:0000256" key="1">
    <source>
        <dbReference type="SAM" id="Coils"/>
    </source>
</evidence>
<proteinExistence type="predicted"/>
<name>A0A7C4BBF4_9CREN</name>
<gene>
    <name evidence="2" type="ORF">ENV14_00835</name>
</gene>
<feature type="coiled-coil region" evidence="1">
    <location>
        <begin position="431"/>
        <end position="525"/>
    </location>
</feature>
<keyword evidence="1" id="KW-0175">Coiled coil</keyword>
<reference evidence="2" key="1">
    <citation type="journal article" date="2020" name="mSystems">
        <title>Genome- and Community-Level Interaction Insights into Carbon Utilization and Element Cycling Functions of Hydrothermarchaeota in Hydrothermal Sediment.</title>
        <authorList>
            <person name="Zhou Z."/>
            <person name="Liu Y."/>
            <person name="Xu W."/>
            <person name="Pan J."/>
            <person name="Luo Z.H."/>
            <person name="Li M."/>
        </authorList>
    </citation>
    <scope>NUCLEOTIDE SEQUENCE [LARGE SCALE GENOMIC DNA]</scope>
    <source>
        <strain evidence="2">SpSt-732</strain>
    </source>
</reference>
<evidence type="ECO:0000313" key="2">
    <source>
        <dbReference type="EMBL" id="HGI86935.1"/>
    </source>
</evidence>
<dbReference type="PANTHER" id="PTHR40707:SF1">
    <property type="entry name" value="DUF460 DOMAIN-CONTAINING PROTEIN"/>
    <property type="match status" value="1"/>
</dbReference>
<dbReference type="AlphaFoldDB" id="A0A7C4BBF4"/>
<dbReference type="PANTHER" id="PTHR40707">
    <property type="entry name" value="POSSIBLE NUCLEASE OF RNASE H FOLD, RUVC/YQGF FAMILY"/>
    <property type="match status" value="1"/>
</dbReference>
<dbReference type="Pfam" id="PF04312">
    <property type="entry name" value="DUF460"/>
    <property type="match status" value="1"/>
</dbReference>
<dbReference type="InterPro" id="IPR007408">
    <property type="entry name" value="DUF460"/>
</dbReference>
<sequence>MKVMGIDIVRGSPLSQSNPPLYAVVVIDENLDILYESIEVPLKGLIRIAWEFRVDRIGMDNIFELAPTKKYLGKIFELFPSNTLVYQVTLESERYIDLLKQAEKIGISVVSKPKPLQTAYICAMLALNNVGTVVRGVGTRTKIIVSRARSPGSGGSRASIFARGMRTAILRAVKEIRKRLDEAQILYDIILKRGRGGLESAVLVAYADIATIKKFVKPFHGSDIRVLVKPEFTTIEFVDKEQAKRPVIVGIDPGIETGVAIVDLSLKQCYTFSSREFDKLSIINKVYAIGTPVLIATDKNPSPGTVEKIASILGLQLYVPQRSLTVEDKEELINWALKRGIAIEIKTTHERDALAAALRAYKAFEKKLIEVERKIAELGLDVDVDDIKLQILKGKTVNEAIEYAIEEHLKNIYYSNDTSAGIAFFRNITDTTNYSERIKLLEERLSELIKERELLKKRITELESRLQDLEFEKKFEIKNAIDIEIARDRTVNELKEQLKKLRSYISALEDKLRAYEEERKSISNFLKGIANGELLLVPVAKDMEPHEAIRIGDVNIVLVSKSFIELDKLKKLERPLVLILNECTNEMTYKLLELEVGVLCRKPQPLALFDDMAIFNKNEVIEAVTRAYNELVEYMRKKRERESLDLKRIREIVEDYRRNLHREMVQKS</sequence>
<accession>A0A7C4BBF4</accession>
<dbReference type="EMBL" id="DTFF01000008">
    <property type="protein sequence ID" value="HGI86935.1"/>
    <property type="molecule type" value="Genomic_DNA"/>
</dbReference>
<feature type="coiled-coil region" evidence="1">
    <location>
        <begin position="354"/>
        <end position="381"/>
    </location>
</feature>
<comment type="caution">
    <text evidence="2">The sequence shown here is derived from an EMBL/GenBank/DDBJ whole genome shotgun (WGS) entry which is preliminary data.</text>
</comment>
<protein>
    <submittedName>
        <fullName evidence="2">DUF460 domain-containing protein</fullName>
    </submittedName>
</protein>